<keyword evidence="7" id="KW-1185">Reference proteome</keyword>
<comment type="subcellular location">
    <subcellularLocation>
        <location evidence="1">Cell outer membrane</location>
    </subcellularLocation>
</comment>
<feature type="domain" description="OmpA-like" evidence="5">
    <location>
        <begin position="1"/>
        <end position="109"/>
    </location>
</feature>
<evidence type="ECO:0000259" key="5">
    <source>
        <dbReference type="PROSITE" id="PS51123"/>
    </source>
</evidence>
<dbReference type="RefSeq" id="WP_182708164.1">
    <property type="nucleotide sequence ID" value="NZ_JACJII010000001.1"/>
</dbReference>
<dbReference type="PANTHER" id="PTHR30329:SF20">
    <property type="entry name" value="EXPORTED PROTEIN"/>
    <property type="match status" value="1"/>
</dbReference>
<evidence type="ECO:0000256" key="1">
    <source>
        <dbReference type="ARBA" id="ARBA00004442"/>
    </source>
</evidence>
<dbReference type="SUPFAM" id="SSF103088">
    <property type="entry name" value="OmpA-like"/>
    <property type="match status" value="1"/>
</dbReference>
<dbReference type="Pfam" id="PF00691">
    <property type="entry name" value="OmpA"/>
    <property type="match status" value="1"/>
</dbReference>
<dbReference type="AlphaFoldDB" id="A0A7W3RBQ6"/>
<dbReference type="EMBL" id="JACJII010000001">
    <property type="protein sequence ID" value="MBA9007678.1"/>
    <property type="molecule type" value="Genomic_DNA"/>
</dbReference>
<evidence type="ECO:0000256" key="4">
    <source>
        <dbReference type="SAM" id="MobiDB-lite"/>
    </source>
</evidence>
<dbReference type="GO" id="GO:0009279">
    <property type="term" value="C:cell outer membrane"/>
    <property type="evidence" value="ECO:0007669"/>
    <property type="project" value="UniProtKB-SubCell"/>
</dbReference>
<dbReference type="Gene3D" id="3.30.1330.60">
    <property type="entry name" value="OmpA-like domain"/>
    <property type="match status" value="1"/>
</dbReference>
<feature type="compositionally biased region" description="Pro residues" evidence="4">
    <location>
        <begin position="126"/>
        <end position="140"/>
    </location>
</feature>
<evidence type="ECO:0000256" key="2">
    <source>
        <dbReference type="ARBA" id="ARBA00023136"/>
    </source>
</evidence>
<protein>
    <recommendedName>
        <fullName evidence="5">OmpA-like domain-containing protein</fullName>
    </recommendedName>
</protein>
<proteinExistence type="predicted"/>
<feature type="region of interest" description="Disordered" evidence="4">
    <location>
        <begin position="77"/>
        <end position="145"/>
    </location>
</feature>
<dbReference type="PRINTS" id="PR01021">
    <property type="entry name" value="OMPADOMAIN"/>
</dbReference>
<evidence type="ECO:0000313" key="7">
    <source>
        <dbReference type="Proteomes" id="UP000539313"/>
    </source>
</evidence>
<dbReference type="InterPro" id="IPR006665">
    <property type="entry name" value="OmpA-like"/>
</dbReference>
<reference evidence="6 7" key="1">
    <citation type="submission" date="2020-08" db="EMBL/GenBank/DDBJ databases">
        <title>Sequencing the genomes of 1000 actinobacteria strains.</title>
        <authorList>
            <person name="Klenk H.-P."/>
        </authorList>
    </citation>
    <scope>NUCLEOTIDE SEQUENCE [LARGE SCALE GENOMIC DNA]</scope>
    <source>
        <strain evidence="6 7">DSM 45823</strain>
    </source>
</reference>
<organism evidence="6 7">
    <name type="scientific">Thermomonospora cellulosilytica</name>
    <dbReference type="NCBI Taxonomy" id="1411118"/>
    <lineage>
        <taxon>Bacteria</taxon>
        <taxon>Bacillati</taxon>
        <taxon>Actinomycetota</taxon>
        <taxon>Actinomycetes</taxon>
        <taxon>Streptosporangiales</taxon>
        <taxon>Thermomonosporaceae</taxon>
        <taxon>Thermomonospora</taxon>
    </lineage>
</organism>
<dbReference type="InterPro" id="IPR036737">
    <property type="entry name" value="OmpA-like_sf"/>
</dbReference>
<dbReference type="CDD" id="cd07185">
    <property type="entry name" value="OmpA_C-like"/>
    <property type="match status" value="1"/>
</dbReference>
<name>A0A7W3RBQ6_9ACTN</name>
<gene>
    <name evidence="6" type="ORF">HNR21_006560</name>
</gene>
<dbReference type="InterPro" id="IPR050330">
    <property type="entry name" value="Bact_OuterMem_StrucFunc"/>
</dbReference>
<keyword evidence="2 3" id="KW-0472">Membrane</keyword>
<dbReference type="PROSITE" id="PS51123">
    <property type="entry name" value="OMPA_2"/>
    <property type="match status" value="1"/>
</dbReference>
<dbReference type="InterPro" id="IPR006664">
    <property type="entry name" value="OMP_bac"/>
</dbReference>
<evidence type="ECO:0000256" key="3">
    <source>
        <dbReference type="PROSITE-ProRule" id="PRU00473"/>
    </source>
</evidence>
<comment type="caution">
    <text evidence="6">The sequence shown here is derived from an EMBL/GenBank/DDBJ whole genome shotgun (WGS) entry which is preliminary data.</text>
</comment>
<dbReference type="PANTHER" id="PTHR30329">
    <property type="entry name" value="STATOR ELEMENT OF FLAGELLAR MOTOR COMPLEX"/>
    <property type="match status" value="1"/>
</dbReference>
<accession>A0A7W3RBQ6</accession>
<dbReference type="Proteomes" id="UP000539313">
    <property type="component" value="Unassembled WGS sequence"/>
</dbReference>
<sequence length="273" mass="29537">MLFKTGSADLTPAAEKYLAEVVGKLKAAGVTGEVEVVGHTDDVGEPDANMTLSRQRADSVVQAMQPQLVNTGITLVAEGKGETQPRDKGTTPEARRRNRRVSVLYGEASDRPAQPDPRHIGVPVTEPAPNPGLRPLPGEPTPIASTQRTINNTWTVRLDVVELRAVGPFVQAGYRVRLVNQTPGSSNLYYASLFNGDVHNDDGYGAELIDKAHGEVLGVAITGQGRPLRDWEEGEHVGAVKYGWALFPRPSQKTDRLSFYVPAFGVLDNLPVR</sequence>
<evidence type="ECO:0000313" key="6">
    <source>
        <dbReference type="EMBL" id="MBA9007678.1"/>
    </source>
</evidence>
<feature type="compositionally biased region" description="Basic and acidic residues" evidence="4">
    <location>
        <begin position="79"/>
        <end position="95"/>
    </location>
</feature>